<keyword evidence="1" id="KW-0808">Transferase</keyword>
<organism evidence="1 2">
    <name type="scientific">Citrus sinensis</name>
    <name type="common">Sweet orange</name>
    <name type="synonym">Citrus aurantium var. sinensis</name>
    <dbReference type="NCBI Taxonomy" id="2711"/>
    <lineage>
        <taxon>Eukaryota</taxon>
        <taxon>Viridiplantae</taxon>
        <taxon>Streptophyta</taxon>
        <taxon>Embryophyta</taxon>
        <taxon>Tracheophyta</taxon>
        <taxon>Spermatophyta</taxon>
        <taxon>Magnoliopsida</taxon>
        <taxon>eudicotyledons</taxon>
        <taxon>Gunneridae</taxon>
        <taxon>Pentapetalae</taxon>
        <taxon>rosids</taxon>
        <taxon>malvids</taxon>
        <taxon>Sapindales</taxon>
        <taxon>Rutaceae</taxon>
        <taxon>Aurantioideae</taxon>
        <taxon>Citrus</taxon>
    </lineage>
</organism>
<reference evidence="2" key="1">
    <citation type="journal article" date="2023" name="Hortic. Res.">
        <title>A chromosome-level phased genome enabling allele-level studies in sweet orange: a case study on citrus Huanglongbing tolerance.</title>
        <authorList>
            <person name="Wu B."/>
            <person name="Yu Q."/>
            <person name="Deng Z."/>
            <person name="Duan Y."/>
            <person name="Luo F."/>
            <person name="Gmitter F. Jr."/>
        </authorList>
    </citation>
    <scope>NUCLEOTIDE SEQUENCE [LARGE SCALE GENOMIC DNA]</scope>
    <source>
        <strain evidence="2">cv. Valencia</strain>
    </source>
</reference>
<evidence type="ECO:0000313" key="1">
    <source>
        <dbReference type="EMBL" id="KAH9797396.1"/>
    </source>
</evidence>
<keyword evidence="1" id="KW-0695">RNA-directed DNA polymerase</keyword>
<gene>
    <name evidence="1" type="ORF">KPL71_005858</name>
</gene>
<keyword evidence="2" id="KW-1185">Reference proteome</keyword>
<evidence type="ECO:0000313" key="2">
    <source>
        <dbReference type="Proteomes" id="UP000829398"/>
    </source>
</evidence>
<keyword evidence="1" id="KW-0548">Nucleotidyltransferase</keyword>
<sequence>MGFRDFTCFNQALVAKQWWRLLQFPSSLVSKVLQARYYRSFSFLSASVGSNPSFIWRSILWGREVIKRGFRWRVGDGRKISVYKDNWLPMPDTFKPFSPLILLEDSVVVDLINEEKLWNEGKLNHHFMQDDIAVILKIPLPKDLADDEPMWHFDKRGEYSVKSGYQLALKIKFPEASNS</sequence>
<name>A0ACB8NHS7_CITSI</name>
<comment type="caution">
    <text evidence="1">The sequence shown here is derived from an EMBL/GenBank/DDBJ whole genome shotgun (WGS) entry which is preliminary data.</text>
</comment>
<dbReference type="Proteomes" id="UP000829398">
    <property type="component" value="Chromosome 2"/>
</dbReference>
<proteinExistence type="predicted"/>
<accession>A0ACB8NHS7</accession>
<dbReference type="EMBL" id="CM039171">
    <property type="protein sequence ID" value="KAH9797396.1"/>
    <property type="molecule type" value="Genomic_DNA"/>
</dbReference>
<protein>
    <submittedName>
        <fullName evidence="1">Reverse transcriptase/RNA-dependent DNA polymerase</fullName>
    </submittedName>
</protein>